<feature type="binding site" evidence="10">
    <location>
        <position position="88"/>
    </location>
    <ligand>
        <name>ATP</name>
        <dbReference type="ChEBI" id="CHEBI:30616"/>
    </ligand>
</feature>
<keyword evidence="3 11" id="KW-0723">Serine/threonine-protein kinase</keyword>
<dbReference type="PROSITE" id="PS50011">
    <property type="entry name" value="PROTEIN_KINASE_DOM"/>
    <property type="match status" value="1"/>
</dbReference>
<feature type="region of interest" description="Disordered" evidence="12">
    <location>
        <begin position="1"/>
        <end position="51"/>
    </location>
</feature>
<dbReference type="PROSITE" id="PS00108">
    <property type="entry name" value="PROTEIN_KINASE_ST"/>
    <property type="match status" value="1"/>
</dbReference>
<evidence type="ECO:0000256" key="3">
    <source>
        <dbReference type="ARBA" id="ARBA00022527"/>
    </source>
</evidence>
<evidence type="ECO:0000256" key="11">
    <source>
        <dbReference type="RuleBase" id="RU000304"/>
    </source>
</evidence>
<dbReference type="GO" id="GO:0035556">
    <property type="term" value="P:intracellular signal transduction"/>
    <property type="evidence" value="ECO:0007669"/>
    <property type="project" value="TreeGrafter"/>
</dbReference>
<dbReference type="Proteomes" id="UP001153365">
    <property type="component" value="Unassembled WGS sequence"/>
</dbReference>
<keyword evidence="6" id="KW-0418">Kinase</keyword>
<comment type="caution">
    <text evidence="14">The sequence shown here is derived from an EMBL/GenBank/DDBJ whole genome shotgun (WGS) entry which is preliminary data.</text>
</comment>
<dbReference type="GO" id="GO:0005524">
    <property type="term" value="F:ATP binding"/>
    <property type="evidence" value="ECO:0007669"/>
    <property type="project" value="UniProtKB-UniRule"/>
</dbReference>
<dbReference type="AlphaFoldDB" id="A0AAV0BHE1"/>
<protein>
    <recommendedName>
        <fullName evidence="2">non-specific serine/threonine protein kinase</fullName>
        <ecNumber evidence="2">2.7.11.1</ecNumber>
    </recommendedName>
</protein>
<comment type="similarity">
    <text evidence="1">Belongs to the protein kinase superfamily. AGC Ser/Thr protein kinase family. PDPK1 subfamily.</text>
</comment>
<evidence type="ECO:0000256" key="7">
    <source>
        <dbReference type="ARBA" id="ARBA00022840"/>
    </source>
</evidence>
<dbReference type="Gene3D" id="1.10.510.10">
    <property type="entry name" value="Transferase(Phosphotransferase) domain 1"/>
    <property type="match status" value="1"/>
</dbReference>
<dbReference type="FunFam" id="3.30.200.20:FF:000191">
    <property type="entry name" value="3-phosphoinositide-dependent protein kinase 2-like"/>
    <property type="match status" value="1"/>
</dbReference>
<dbReference type="FunFam" id="1.10.510.10:FF:000534">
    <property type="entry name" value="Serine/threonine-protein kinase PKH2"/>
    <property type="match status" value="1"/>
</dbReference>
<sequence length="337" mass="38150">MDDSDSLLNRSDSSSITTSTITASPPNLSSLHNSPNSNLSKSSTSTIQERPRKGIKDFKVGEVLGEGSYSTVYLAKDRSPPHRAYALKVLDKRHIQKEKKVKYVSVERDTLNILDHFPGCLRLYATFQDETSLYYLLEYAEQGEILRVIKYLGSLSNECARYYGAQILSAIEYMHSKGIIHRDIKPENILLDSKMKVKIADFGSAKILTPEKETQDVKSDGRSHSFVGTAEYVSPELLINKVTTKSSDLWAFGCVLFQMISGKPPFKSRSEYLTFQKITQLDYQFPDNFPTEARDLISKLLVIVPSERLSIEEIKRHKFFDGIDWGSVWDAEAPSLR</sequence>
<name>A0AAV0BHE1_PHAPC</name>
<dbReference type="GO" id="GO:0004674">
    <property type="term" value="F:protein serine/threonine kinase activity"/>
    <property type="evidence" value="ECO:0007669"/>
    <property type="project" value="UniProtKB-KW"/>
</dbReference>
<dbReference type="PANTHER" id="PTHR24356:SF163">
    <property type="entry name" value="3-PHOSPHOINOSITIDE-DEPENDENT PROTEIN KINASE 1-RELATED"/>
    <property type="match status" value="1"/>
</dbReference>
<evidence type="ECO:0000256" key="2">
    <source>
        <dbReference type="ARBA" id="ARBA00012513"/>
    </source>
</evidence>
<evidence type="ECO:0000256" key="8">
    <source>
        <dbReference type="ARBA" id="ARBA00047899"/>
    </source>
</evidence>
<evidence type="ECO:0000256" key="5">
    <source>
        <dbReference type="ARBA" id="ARBA00022741"/>
    </source>
</evidence>
<evidence type="ECO:0000256" key="12">
    <source>
        <dbReference type="SAM" id="MobiDB-lite"/>
    </source>
</evidence>
<evidence type="ECO:0000259" key="13">
    <source>
        <dbReference type="PROSITE" id="PS50011"/>
    </source>
</evidence>
<keyword evidence="15" id="KW-1185">Reference proteome</keyword>
<comment type="catalytic activity">
    <reaction evidence="9">
        <text>L-seryl-[protein] + ATP = O-phospho-L-seryl-[protein] + ADP + H(+)</text>
        <dbReference type="Rhea" id="RHEA:17989"/>
        <dbReference type="Rhea" id="RHEA-COMP:9863"/>
        <dbReference type="Rhea" id="RHEA-COMP:11604"/>
        <dbReference type="ChEBI" id="CHEBI:15378"/>
        <dbReference type="ChEBI" id="CHEBI:29999"/>
        <dbReference type="ChEBI" id="CHEBI:30616"/>
        <dbReference type="ChEBI" id="CHEBI:83421"/>
        <dbReference type="ChEBI" id="CHEBI:456216"/>
        <dbReference type="EC" id="2.7.11.1"/>
    </reaction>
</comment>
<dbReference type="Gene3D" id="3.30.200.20">
    <property type="entry name" value="Phosphorylase Kinase, domain 1"/>
    <property type="match status" value="1"/>
</dbReference>
<dbReference type="PANTHER" id="PTHR24356">
    <property type="entry name" value="SERINE/THREONINE-PROTEIN KINASE"/>
    <property type="match status" value="1"/>
</dbReference>
<dbReference type="Pfam" id="PF00069">
    <property type="entry name" value="Pkinase"/>
    <property type="match status" value="1"/>
</dbReference>
<feature type="domain" description="Protein kinase" evidence="13">
    <location>
        <begin position="58"/>
        <end position="320"/>
    </location>
</feature>
<evidence type="ECO:0000256" key="9">
    <source>
        <dbReference type="ARBA" id="ARBA00048679"/>
    </source>
</evidence>
<comment type="catalytic activity">
    <reaction evidence="8">
        <text>L-threonyl-[protein] + ATP = O-phospho-L-threonyl-[protein] + ADP + H(+)</text>
        <dbReference type="Rhea" id="RHEA:46608"/>
        <dbReference type="Rhea" id="RHEA-COMP:11060"/>
        <dbReference type="Rhea" id="RHEA-COMP:11605"/>
        <dbReference type="ChEBI" id="CHEBI:15378"/>
        <dbReference type="ChEBI" id="CHEBI:30013"/>
        <dbReference type="ChEBI" id="CHEBI:30616"/>
        <dbReference type="ChEBI" id="CHEBI:61977"/>
        <dbReference type="ChEBI" id="CHEBI:456216"/>
        <dbReference type="EC" id="2.7.11.1"/>
    </reaction>
</comment>
<dbReference type="PROSITE" id="PS00107">
    <property type="entry name" value="PROTEIN_KINASE_ATP"/>
    <property type="match status" value="1"/>
</dbReference>
<evidence type="ECO:0000256" key="6">
    <source>
        <dbReference type="ARBA" id="ARBA00022777"/>
    </source>
</evidence>
<organism evidence="14 15">
    <name type="scientific">Phakopsora pachyrhizi</name>
    <name type="common">Asian soybean rust disease fungus</name>
    <dbReference type="NCBI Taxonomy" id="170000"/>
    <lineage>
        <taxon>Eukaryota</taxon>
        <taxon>Fungi</taxon>
        <taxon>Dikarya</taxon>
        <taxon>Basidiomycota</taxon>
        <taxon>Pucciniomycotina</taxon>
        <taxon>Pucciniomycetes</taxon>
        <taxon>Pucciniales</taxon>
        <taxon>Phakopsoraceae</taxon>
        <taxon>Phakopsora</taxon>
    </lineage>
</organism>
<dbReference type="SUPFAM" id="SSF56112">
    <property type="entry name" value="Protein kinase-like (PK-like)"/>
    <property type="match status" value="1"/>
</dbReference>
<dbReference type="InterPro" id="IPR011009">
    <property type="entry name" value="Kinase-like_dom_sf"/>
</dbReference>
<evidence type="ECO:0000256" key="10">
    <source>
        <dbReference type="PROSITE-ProRule" id="PRU10141"/>
    </source>
</evidence>
<gene>
    <name evidence="14" type="ORF">PPACK8108_LOCUS20964</name>
</gene>
<evidence type="ECO:0000256" key="1">
    <source>
        <dbReference type="ARBA" id="ARBA00010006"/>
    </source>
</evidence>
<dbReference type="InterPro" id="IPR000719">
    <property type="entry name" value="Prot_kinase_dom"/>
</dbReference>
<evidence type="ECO:0000313" key="14">
    <source>
        <dbReference type="EMBL" id="CAH7686326.1"/>
    </source>
</evidence>
<reference evidence="14" key="1">
    <citation type="submission" date="2022-06" db="EMBL/GenBank/DDBJ databases">
        <authorList>
            <consortium name="SYNGENTA / RWTH Aachen University"/>
        </authorList>
    </citation>
    <scope>NUCLEOTIDE SEQUENCE</scope>
</reference>
<dbReference type="InterPro" id="IPR017441">
    <property type="entry name" value="Protein_kinase_ATP_BS"/>
</dbReference>
<dbReference type="InterPro" id="IPR008271">
    <property type="entry name" value="Ser/Thr_kinase_AS"/>
</dbReference>
<evidence type="ECO:0000313" key="15">
    <source>
        <dbReference type="Proteomes" id="UP001153365"/>
    </source>
</evidence>
<evidence type="ECO:0000256" key="4">
    <source>
        <dbReference type="ARBA" id="ARBA00022679"/>
    </source>
</evidence>
<accession>A0AAV0BHE1</accession>
<dbReference type="CDD" id="cd05581">
    <property type="entry name" value="STKc_PDK1"/>
    <property type="match status" value="1"/>
</dbReference>
<keyword evidence="7 10" id="KW-0067">ATP-binding</keyword>
<feature type="non-terminal residue" evidence="14">
    <location>
        <position position="337"/>
    </location>
</feature>
<dbReference type="InterPro" id="IPR050236">
    <property type="entry name" value="Ser_Thr_kinase_AGC"/>
</dbReference>
<keyword evidence="4" id="KW-0808">Transferase</keyword>
<dbReference type="InterPro" id="IPR039046">
    <property type="entry name" value="PDPK1"/>
</dbReference>
<feature type="compositionally biased region" description="Low complexity" evidence="12">
    <location>
        <begin position="1"/>
        <end position="45"/>
    </location>
</feature>
<dbReference type="SMART" id="SM00220">
    <property type="entry name" value="S_TKc"/>
    <property type="match status" value="1"/>
</dbReference>
<keyword evidence="5 10" id="KW-0547">Nucleotide-binding</keyword>
<dbReference type="EC" id="2.7.11.1" evidence="2"/>
<dbReference type="EMBL" id="CALTRL010005785">
    <property type="protein sequence ID" value="CAH7686326.1"/>
    <property type="molecule type" value="Genomic_DNA"/>
</dbReference>
<proteinExistence type="inferred from homology"/>